<dbReference type="EMBL" id="CP016199">
    <property type="protein sequence ID" value="ASS37804.1"/>
    <property type="molecule type" value="Genomic_DNA"/>
</dbReference>
<sequence length="93" mass="10493">MSQEERNMIEEEEDIITLEFDDGTAVDCDVLGTFEADSKEYIALAPIDGTDDVYIYGYKDIDADTFDIVDIDDEEEFNTAVKAFEAAMAEEDE</sequence>
<proteinExistence type="predicted"/>
<dbReference type="InterPro" id="IPR009711">
    <property type="entry name" value="UPF0473"/>
</dbReference>
<dbReference type="RefSeq" id="WP_094234034.1">
    <property type="nucleotide sequence ID" value="NZ_CP016199.1"/>
</dbReference>
<protein>
    <recommendedName>
        <fullName evidence="3">DUF1292 domain-containing protein</fullName>
    </recommendedName>
</protein>
<organism evidence="1 2">
    <name type="scientific">Mogibacterium pumilum</name>
    <dbReference type="NCBI Taxonomy" id="86332"/>
    <lineage>
        <taxon>Bacteria</taxon>
        <taxon>Bacillati</taxon>
        <taxon>Bacillota</taxon>
        <taxon>Clostridia</taxon>
        <taxon>Peptostreptococcales</taxon>
        <taxon>Anaerovoracaceae</taxon>
        <taxon>Mogibacterium</taxon>
    </lineage>
</organism>
<evidence type="ECO:0008006" key="3">
    <source>
        <dbReference type="Google" id="ProtNLM"/>
    </source>
</evidence>
<dbReference type="OrthoDB" id="9796509at2"/>
<dbReference type="Proteomes" id="UP000214689">
    <property type="component" value="Chromosome"/>
</dbReference>
<dbReference type="GeneID" id="78391422"/>
<dbReference type="AlphaFoldDB" id="A0A223AS66"/>
<gene>
    <name evidence="1" type="ORF">AXF17_04630</name>
</gene>
<name>A0A223AS66_9FIRM</name>
<evidence type="ECO:0000313" key="2">
    <source>
        <dbReference type="Proteomes" id="UP000214689"/>
    </source>
</evidence>
<keyword evidence="2" id="KW-1185">Reference proteome</keyword>
<evidence type="ECO:0000313" key="1">
    <source>
        <dbReference type="EMBL" id="ASS37804.1"/>
    </source>
</evidence>
<accession>A0A223AS66</accession>
<reference evidence="2" key="1">
    <citation type="submission" date="2016-05" db="EMBL/GenBank/DDBJ databases">
        <authorList>
            <person name="Holder M.E."/>
            <person name="Ajami N.J."/>
            <person name="Petrosino J.F."/>
        </authorList>
    </citation>
    <scope>NUCLEOTIDE SEQUENCE [LARGE SCALE GENOMIC DNA]</scope>
    <source>
        <strain evidence="2">ATCC 700696</strain>
    </source>
</reference>
<dbReference type="Pfam" id="PF06949">
    <property type="entry name" value="DUF1292"/>
    <property type="match status" value="1"/>
</dbReference>